<keyword evidence="2" id="KW-1185">Reference proteome</keyword>
<evidence type="ECO:0000313" key="1">
    <source>
        <dbReference type="EMBL" id="CAH2235687.1"/>
    </source>
</evidence>
<gene>
    <name evidence="1" type="primary">jg18056</name>
    <name evidence="1" type="ORF">PAEG_LOCUS13310</name>
</gene>
<dbReference type="AlphaFoldDB" id="A0A8S4RFB6"/>
<comment type="caution">
    <text evidence="1">The sequence shown here is derived from an EMBL/GenBank/DDBJ whole genome shotgun (WGS) entry which is preliminary data.</text>
</comment>
<accession>A0A8S4RFB6</accession>
<organism evidence="1 2">
    <name type="scientific">Pararge aegeria aegeria</name>
    <dbReference type="NCBI Taxonomy" id="348720"/>
    <lineage>
        <taxon>Eukaryota</taxon>
        <taxon>Metazoa</taxon>
        <taxon>Ecdysozoa</taxon>
        <taxon>Arthropoda</taxon>
        <taxon>Hexapoda</taxon>
        <taxon>Insecta</taxon>
        <taxon>Pterygota</taxon>
        <taxon>Neoptera</taxon>
        <taxon>Endopterygota</taxon>
        <taxon>Lepidoptera</taxon>
        <taxon>Glossata</taxon>
        <taxon>Ditrysia</taxon>
        <taxon>Papilionoidea</taxon>
        <taxon>Nymphalidae</taxon>
        <taxon>Satyrinae</taxon>
        <taxon>Satyrini</taxon>
        <taxon>Parargina</taxon>
        <taxon>Pararge</taxon>
    </lineage>
</organism>
<dbReference type="EMBL" id="CAKXAJ010025144">
    <property type="protein sequence ID" value="CAH2235687.1"/>
    <property type="molecule type" value="Genomic_DNA"/>
</dbReference>
<evidence type="ECO:0000313" key="2">
    <source>
        <dbReference type="Proteomes" id="UP000838756"/>
    </source>
</evidence>
<sequence>MVGGEKHREECMHKSFSVLFSKACGVHQSALGQRGGLLIPHPIERGSMSYTWQRLWDRGVRRQEPFSKNYRKGLSSLPVILEREVTLANELVWPSKEAMLPAS</sequence>
<reference evidence="1" key="1">
    <citation type="submission" date="2022-03" db="EMBL/GenBank/DDBJ databases">
        <authorList>
            <person name="Lindestad O."/>
        </authorList>
    </citation>
    <scope>NUCLEOTIDE SEQUENCE</scope>
</reference>
<protein>
    <submittedName>
        <fullName evidence="1">Jg18056 protein</fullName>
    </submittedName>
</protein>
<dbReference type="Proteomes" id="UP000838756">
    <property type="component" value="Unassembled WGS sequence"/>
</dbReference>
<name>A0A8S4RFB6_9NEOP</name>
<proteinExistence type="predicted"/>